<keyword evidence="2" id="KW-1185">Reference proteome</keyword>
<dbReference type="OrthoDB" id="5917053at2759"/>
<proteinExistence type="predicted"/>
<dbReference type="EMBL" id="JYDH01000045">
    <property type="protein sequence ID" value="KRY36239.1"/>
    <property type="molecule type" value="Genomic_DNA"/>
</dbReference>
<reference evidence="1 2" key="1">
    <citation type="submission" date="2015-01" db="EMBL/GenBank/DDBJ databases">
        <title>Evolution of Trichinella species and genotypes.</title>
        <authorList>
            <person name="Korhonen P.K."/>
            <person name="Edoardo P."/>
            <person name="Giuseppe L.R."/>
            <person name="Gasser R.B."/>
        </authorList>
    </citation>
    <scope>NUCLEOTIDE SEQUENCE [LARGE SCALE GENOMIC DNA]</scope>
    <source>
        <strain evidence="1">ISS3</strain>
    </source>
</reference>
<organism evidence="1 2">
    <name type="scientific">Trichinella spiralis</name>
    <name type="common">Trichina worm</name>
    <dbReference type="NCBI Taxonomy" id="6334"/>
    <lineage>
        <taxon>Eukaryota</taxon>
        <taxon>Metazoa</taxon>
        <taxon>Ecdysozoa</taxon>
        <taxon>Nematoda</taxon>
        <taxon>Enoplea</taxon>
        <taxon>Dorylaimia</taxon>
        <taxon>Trichinellida</taxon>
        <taxon>Trichinellidae</taxon>
        <taxon>Trichinella</taxon>
    </lineage>
</organism>
<name>A0A0V1BHA5_TRISP</name>
<evidence type="ECO:0000313" key="1">
    <source>
        <dbReference type="EMBL" id="KRY36239.1"/>
    </source>
</evidence>
<dbReference type="Proteomes" id="UP000054776">
    <property type="component" value="Unassembled WGS sequence"/>
</dbReference>
<sequence length="422" mass="48136">MHESLYNVGIQCCSVQDHHEQQDIGELSCCILSGILPNHLVDNVYSVFGLIVMTDDLSLKTNYYTIFGNVALKYHQELMTTFHAYSFIYLLLFDINLQHRQKSVSRSPLLMITKNISCVSNTQTYITFHAKNLICFLTNTTAFFWMFMNTLQFLVNKSYGCFLEAAELQSLPSWKISADLLYDWYHMKCEKEALGKIPGKVVDWPKNWLEIALKKASSLSSLESWDRWDKRSNSSSETVSGSDTSGSGRTTICLTFRPDFVCRKTVSKYIVKRKAVQTYLKSKATCLDRRYFGLPKASNHPNVFILNRRQKLLQRQENSGKDKQGCKGAMWTNLEVTAVISQKDHMENCPVDEHLAYKMEKKAILKKRSAEETTPISTIYDQEASAASADSATSGQFPIFKRVKSAMYLNRAKCVVKTPKPI</sequence>
<dbReference type="InParanoid" id="A0A0V1BHA5"/>
<accession>A0A0V1BHA5</accession>
<gene>
    <name evidence="1" type="ORF">T01_4604</name>
</gene>
<comment type="caution">
    <text evidence="1">The sequence shown here is derived from an EMBL/GenBank/DDBJ whole genome shotgun (WGS) entry which is preliminary data.</text>
</comment>
<protein>
    <submittedName>
        <fullName evidence="1">Uncharacterized protein</fullName>
    </submittedName>
</protein>
<evidence type="ECO:0000313" key="2">
    <source>
        <dbReference type="Proteomes" id="UP000054776"/>
    </source>
</evidence>
<dbReference type="AlphaFoldDB" id="A0A0V1BHA5"/>